<proteinExistence type="predicted"/>
<comment type="caution">
    <text evidence="1">The sequence shown here is derived from an EMBL/GenBank/DDBJ whole genome shotgun (WGS) entry which is preliminary data.</text>
</comment>
<evidence type="ECO:0000313" key="1">
    <source>
        <dbReference type="EMBL" id="MBC3953330.1"/>
    </source>
</evidence>
<name>A0ABR7B8T9_9PSED</name>
<protein>
    <submittedName>
        <fullName evidence="1">Uncharacterized protein</fullName>
    </submittedName>
</protein>
<sequence length="95" mass="11182">MKKTLAIFVIIFIAHLYIGYYEDLGVHGGDTVYFIKKHPTLQVKFKNLYTRDGDYTPLNKMNMVEANIIIDYCWYRLGIKTRINTEEELEACKAR</sequence>
<keyword evidence="2" id="KW-1185">Reference proteome</keyword>
<dbReference type="EMBL" id="JACONW010000266">
    <property type="protein sequence ID" value="MBC3953330.1"/>
    <property type="molecule type" value="Genomic_DNA"/>
</dbReference>
<organism evidence="1 2">
    <name type="scientific">Pseudomonas folii</name>
    <dbReference type="NCBI Taxonomy" id="2762593"/>
    <lineage>
        <taxon>Bacteria</taxon>
        <taxon>Pseudomonadati</taxon>
        <taxon>Pseudomonadota</taxon>
        <taxon>Gammaproteobacteria</taxon>
        <taxon>Pseudomonadales</taxon>
        <taxon>Pseudomonadaceae</taxon>
        <taxon>Pseudomonas</taxon>
    </lineage>
</organism>
<dbReference type="Proteomes" id="UP000651852">
    <property type="component" value="Unassembled WGS sequence"/>
</dbReference>
<gene>
    <name evidence="1" type="ORF">H8S59_26465</name>
</gene>
<reference evidence="1 2" key="1">
    <citation type="submission" date="2020-08" db="EMBL/GenBank/DDBJ databases">
        <title>Putative novel bacterial strains isolated from necrotic wheat leaf tissues caused by Xanthomonas translucens.</title>
        <authorList>
            <person name="Tambong J.T."/>
        </authorList>
    </citation>
    <scope>NUCLEOTIDE SEQUENCE [LARGE SCALE GENOMIC DNA]</scope>
    <source>
        <strain evidence="1 2">DOAB 1069</strain>
    </source>
</reference>
<accession>A0ABR7B8T9</accession>
<evidence type="ECO:0000313" key="2">
    <source>
        <dbReference type="Proteomes" id="UP000651852"/>
    </source>
</evidence>
<dbReference type="RefSeq" id="WP_187523325.1">
    <property type="nucleotide sequence ID" value="NZ_JACONW010000266.1"/>
</dbReference>